<evidence type="ECO:0000313" key="1">
    <source>
        <dbReference type="EMBL" id="NDV92621.1"/>
    </source>
</evidence>
<name>A0A7X5LNH2_9ALTE</name>
<comment type="caution">
    <text evidence="1">The sequence shown here is derived from an EMBL/GenBank/DDBJ whole genome shotgun (WGS) entry which is preliminary data.</text>
</comment>
<protein>
    <submittedName>
        <fullName evidence="1">Uncharacterized protein</fullName>
    </submittedName>
</protein>
<accession>A0A7X5LNH2</accession>
<gene>
    <name evidence="1" type="ORF">GTH32_15710</name>
</gene>
<dbReference type="RefSeq" id="WP_163087506.1">
    <property type="nucleotide sequence ID" value="NZ_JAAAWN010000025.1"/>
</dbReference>
<proteinExistence type="predicted"/>
<organism evidence="1 2">
    <name type="scientific">Alteromonas profundi</name>
    <dbReference type="NCBI Taxonomy" id="2696062"/>
    <lineage>
        <taxon>Bacteria</taxon>
        <taxon>Pseudomonadati</taxon>
        <taxon>Pseudomonadota</taxon>
        <taxon>Gammaproteobacteria</taxon>
        <taxon>Alteromonadales</taxon>
        <taxon>Alteromonadaceae</taxon>
        <taxon>Alteromonas/Salinimonas group</taxon>
        <taxon>Alteromonas</taxon>
    </lineage>
</organism>
<reference evidence="1 2" key="1">
    <citation type="submission" date="2020-01" db="EMBL/GenBank/DDBJ databases">
        <authorList>
            <person name="Chen J."/>
            <person name="Zhu S."/>
            <person name="Yang J."/>
        </authorList>
    </citation>
    <scope>NUCLEOTIDE SEQUENCE [LARGE SCALE GENOMIC DNA]</scope>
    <source>
        <strain evidence="1 2">345S023</strain>
    </source>
</reference>
<dbReference type="Proteomes" id="UP000470213">
    <property type="component" value="Unassembled WGS sequence"/>
</dbReference>
<dbReference type="AlphaFoldDB" id="A0A7X5LNH2"/>
<dbReference type="EMBL" id="JAAAWN010000025">
    <property type="protein sequence ID" value="NDV92621.1"/>
    <property type="molecule type" value="Genomic_DNA"/>
</dbReference>
<sequence length="157" mass="18615">MQCGIKQATHILREFIVEEKVQAIQTRWRSFKYRKKNKKTTLQVNQASRRKMLDFVIDSEVSDIDEAIDILLSKKYYDTDLEQAKDMHGLRLYDEEETYLRNLLNSLTRRDRKRIEKEIRQAFLAGWSAAKRSRTKKAGANESAVESYFAKTIKEKY</sequence>
<evidence type="ECO:0000313" key="2">
    <source>
        <dbReference type="Proteomes" id="UP000470213"/>
    </source>
</evidence>
<keyword evidence="2" id="KW-1185">Reference proteome</keyword>